<feature type="transmembrane region" description="Helical" evidence="1">
    <location>
        <begin position="86"/>
        <end position="104"/>
    </location>
</feature>
<dbReference type="InterPro" id="IPR022134">
    <property type="entry name" value="DUF3667"/>
</dbReference>
<feature type="transmembrane region" description="Helical" evidence="1">
    <location>
        <begin position="327"/>
        <end position="347"/>
    </location>
</feature>
<gene>
    <name evidence="2" type="ORF">ACFOKA_14455</name>
</gene>
<keyword evidence="1" id="KW-0812">Transmembrane</keyword>
<keyword evidence="1" id="KW-0472">Membrane</keyword>
<name>A0ABV7D7Y6_9PROT</name>
<protein>
    <submittedName>
        <fullName evidence="2">DUF3667 domain-containing protein</fullName>
    </submittedName>
</protein>
<dbReference type="RefSeq" id="WP_194213099.1">
    <property type="nucleotide sequence ID" value="NZ_CP061205.1"/>
</dbReference>
<feature type="transmembrane region" description="Helical" evidence="1">
    <location>
        <begin position="299"/>
        <end position="315"/>
    </location>
</feature>
<feature type="transmembrane region" description="Helical" evidence="1">
    <location>
        <begin position="116"/>
        <end position="137"/>
    </location>
</feature>
<comment type="caution">
    <text evidence="2">The sequence shown here is derived from an EMBL/GenBank/DDBJ whole genome shotgun (WGS) entry which is preliminary data.</text>
</comment>
<keyword evidence="1" id="KW-1133">Transmembrane helix</keyword>
<feature type="transmembrane region" description="Helical" evidence="1">
    <location>
        <begin position="267"/>
        <end position="293"/>
    </location>
</feature>
<evidence type="ECO:0000256" key="1">
    <source>
        <dbReference type="SAM" id="Phobius"/>
    </source>
</evidence>
<dbReference type="Proteomes" id="UP001595444">
    <property type="component" value="Unassembled WGS sequence"/>
</dbReference>
<accession>A0ABV7D7Y6</accession>
<keyword evidence="3" id="KW-1185">Reference proteome</keyword>
<reference evidence="3" key="1">
    <citation type="journal article" date="2019" name="Int. J. Syst. Evol. Microbiol.">
        <title>The Global Catalogue of Microorganisms (GCM) 10K type strain sequencing project: providing services to taxonomists for standard genome sequencing and annotation.</title>
        <authorList>
            <consortium name="The Broad Institute Genomics Platform"/>
            <consortium name="The Broad Institute Genome Sequencing Center for Infectious Disease"/>
            <person name="Wu L."/>
            <person name="Ma J."/>
        </authorList>
    </citation>
    <scope>NUCLEOTIDE SEQUENCE [LARGE SCALE GENOMIC DNA]</scope>
    <source>
        <strain evidence="3">KCTC 62164</strain>
    </source>
</reference>
<organism evidence="2 3">
    <name type="scientific">Kordiimonas pumila</name>
    <dbReference type="NCBI Taxonomy" id="2161677"/>
    <lineage>
        <taxon>Bacteria</taxon>
        <taxon>Pseudomonadati</taxon>
        <taxon>Pseudomonadota</taxon>
        <taxon>Alphaproteobacteria</taxon>
        <taxon>Kordiimonadales</taxon>
        <taxon>Kordiimonadaceae</taxon>
        <taxon>Kordiimonas</taxon>
    </lineage>
</organism>
<feature type="transmembrane region" description="Helical" evidence="1">
    <location>
        <begin position="236"/>
        <end position="255"/>
    </location>
</feature>
<evidence type="ECO:0000313" key="2">
    <source>
        <dbReference type="EMBL" id="MFC3053113.1"/>
    </source>
</evidence>
<proteinExistence type="predicted"/>
<sequence>MQKWLASKLDKPLSVVRQRTELQQVKAREEAAIIAADDVSYCKNCHTKLTGHYCHICGQQDSELRRPIWTLIRDMLDSVFSSDSRLLKTIVLLVLAPGGLTYAYMKGMRARFSPPLRLYVIVSVIFFLIISAANIAILDVKVIPNDTTVPEGSAHEEKGYSDFPISLSVPYTISVGMFVPISEEKRTGISPEHMAQLHQELVEGLPDLAGVVGEAAAGFARALEDPEKFNQLFNKWLPRAMFVLVPFFALLLRVFHWGKTGYYMHQLVFSLHFHSFLFLLFIALIGVVPLWGGALGMDLFWWGSSVYLIIALKVAEDQGIIKAFLKAGFIWVIYFTFMMLVLAQVIFTGLREL</sequence>
<evidence type="ECO:0000313" key="3">
    <source>
        <dbReference type="Proteomes" id="UP001595444"/>
    </source>
</evidence>
<dbReference type="EMBL" id="JBHRSL010000010">
    <property type="protein sequence ID" value="MFC3053113.1"/>
    <property type="molecule type" value="Genomic_DNA"/>
</dbReference>
<dbReference type="Pfam" id="PF12412">
    <property type="entry name" value="DUF3667"/>
    <property type="match status" value="1"/>
</dbReference>